<evidence type="ECO:0000256" key="1">
    <source>
        <dbReference type="SAM" id="MobiDB-lite"/>
    </source>
</evidence>
<name>Q9EWM7_STRCO</name>
<organism evidence="2 3">
    <name type="scientific">Streptomyces coelicolor (strain ATCC BAA-471 / A3(2) / M145)</name>
    <dbReference type="NCBI Taxonomy" id="100226"/>
    <lineage>
        <taxon>Bacteria</taxon>
        <taxon>Bacillati</taxon>
        <taxon>Actinomycetota</taxon>
        <taxon>Actinomycetes</taxon>
        <taxon>Kitasatosporales</taxon>
        <taxon>Streptomycetaceae</taxon>
        <taxon>Streptomyces</taxon>
        <taxon>Streptomyces albidoflavus group</taxon>
    </lineage>
</organism>
<dbReference type="InParanoid" id="Q9EWM7"/>
<dbReference type="EMBL" id="AL645882">
    <property type="protein sequence ID" value="CAC14490.1"/>
    <property type="molecule type" value="Genomic_DNA"/>
</dbReference>
<feature type="region of interest" description="Disordered" evidence="1">
    <location>
        <begin position="219"/>
        <end position="247"/>
    </location>
</feature>
<evidence type="ECO:0000313" key="2">
    <source>
        <dbReference type="EMBL" id="CAC14490.1"/>
    </source>
</evidence>
<dbReference type="AlphaFoldDB" id="Q9EWM7"/>
<accession>Q9EWM7</accession>
<dbReference type="Proteomes" id="UP000001973">
    <property type="component" value="Chromosome"/>
</dbReference>
<keyword evidence="3" id="KW-1185">Reference proteome</keyword>
<reference evidence="2 3" key="2">
    <citation type="journal article" date="2002" name="Nature">
        <title>Complete genome sequence of the model actinomycete Streptomyces coelicolor A3(2).</title>
        <authorList>
            <person name="Bentley S.D."/>
            <person name="Chater K.F."/>
            <person name="Cerdeno-Tarraga A.M."/>
            <person name="Challis G.L."/>
            <person name="Thomson N.R."/>
            <person name="James K.D."/>
            <person name="Harris D.E."/>
            <person name="Quail M.A."/>
            <person name="Kieser H."/>
            <person name="Harper D."/>
            <person name="Bateman A."/>
            <person name="Brown S."/>
            <person name="Chandra G."/>
            <person name="Chen C.W."/>
            <person name="Collins M."/>
            <person name="Cronin A."/>
            <person name="Fraser A."/>
            <person name="Goble A."/>
            <person name="Hidalgo J."/>
            <person name="Hornsby T."/>
            <person name="Howarth S."/>
            <person name="Huang C.H."/>
            <person name="Kieser T."/>
            <person name="Larke L."/>
            <person name="Murphy L."/>
            <person name="Oliver K."/>
            <person name="O'Neil S."/>
            <person name="Rabbinowitsch E."/>
            <person name="Rajandream M.A."/>
            <person name="Rutherford K."/>
            <person name="Rutter S."/>
            <person name="Seeger K."/>
            <person name="Saunders D."/>
            <person name="Sharp S."/>
            <person name="Squares R."/>
            <person name="Squares S."/>
            <person name="Taylor K."/>
            <person name="Warren T."/>
            <person name="Wietzorrek A."/>
            <person name="Woodward J."/>
            <person name="Barrell B.G."/>
            <person name="Parkhill J."/>
            <person name="Hopwood D.A."/>
        </authorList>
    </citation>
    <scope>NUCLEOTIDE SEQUENCE [LARGE SCALE GENOMIC DNA]</scope>
    <source>
        <strain evidence="3">ATCC BAA-471 / A3(2) / M145</strain>
    </source>
</reference>
<evidence type="ECO:0000313" key="3">
    <source>
        <dbReference type="Proteomes" id="UP000001973"/>
    </source>
</evidence>
<proteinExistence type="predicted"/>
<gene>
    <name evidence="2" type="ordered locus">SCO7762</name>
    <name evidence="2" type="ORF">SC5E9.10</name>
</gene>
<feature type="compositionally biased region" description="Basic and acidic residues" evidence="1">
    <location>
        <begin position="283"/>
        <end position="294"/>
    </location>
</feature>
<reference evidence="2 3" key="1">
    <citation type="journal article" date="1996" name="Mol. Microbiol.">
        <title>A set of ordered cosmids and a detailed genetic and physical map for the 8 Mb Streptomyces coelicolor A3(2) chromosome.</title>
        <authorList>
            <person name="Redenbach M."/>
            <person name="Kieser H.M."/>
            <person name="Denapaite D."/>
            <person name="Eichner A."/>
            <person name="Cullum J."/>
            <person name="Kinashi H."/>
            <person name="Hopwood D.A."/>
        </authorList>
    </citation>
    <scope>NUCLEOTIDE SEQUENCE [LARGE SCALE GENOMIC DNA]</scope>
    <source>
        <strain evidence="3">ATCC BAA-471 / A3(2) / M145</strain>
    </source>
</reference>
<sequence>MQRLLKVSGTNTPIVVGDEFGRSGRVSASSENVLDLGRLGQRMQVGGACRSHRCPSRLARSRSVRALGCRECRPRSVAQSLPSLTTSSELPRGVDSVSRPQVVRLIALEHLEHRFRARCSERGDLTKILLAQNDPARFPCHDSILDHCAGQPGGRGGSGCSIPTGSPPHRILQSHQLCPVCRRSFRPRTDLYINNRATRAFGPGCGRSSLAGSRPAVFQRAGAGSESGALTAGRSRRAGAGGAPGDAIAAPTRSAPAPFSPLTQLTGDVRAAHLEGRSVAALARDHRSGRDRMTRPWLHPARLSNEPAPGVPDLARSLLP</sequence>
<protein>
    <submittedName>
        <fullName evidence="2">Uncharacterized protein</fullName>
    </submittedName>
</protein>
<dbReference type="HOGENOM" id="CLU_075312_0_0_11"/>
<dbReference type="PaxDb" id="100226-SCO7762"/>
<dbReference type="STRING" id="100226.gene:17765421"/>
<feature type="region of interest" description="Disordered" evidence="1">
    <location>
        <begin position="283"/>
        <end position="320"/>
    </location>
</feature>
<dbReference type="EMBL" id="AL939132">
    <property type="protein sequence ID" value="CAC14490.1"/>
    <property type="molecule type" value="Genomic_DNA"/>
</dbReference>
<dbReference type="KEGG" id="sco:SCO7762"/>